<protein>
    <submittedName>
        <fullName evidence="2">SlyX protein</fullName>
    </submittedName>
</protein>
<dbReference type="InterPro" id="IPR007236">
    <property type="entry name" value="SlyX"/>
</dbReference>
<accession>A0A161PZT8</accession>
<feature type="coiled-coil region" evidence="1">
    <location>
        <begin position="5"/>
        <end position="53"/>
    </location>
</feature>
<dbReference type="Proteomes" id="UP000257706">
    <property type="component" value="Unassembled WGS sequence"/>
</dbReference>
<evidence type="ECO:0000256" key="1">
    <source>
        <dbReference type="SAM" id="Coils"/>
    </source>
</evidence>
<comment type="caution">
    <text evidence="3">The sequence shown here is derived from an EMBL/GenBank/DDBJ whole genome shotgun (WGS) entry which is preliminary data.</text>
</comment>
<gene>
    <name evidence="3" type="ORF">AUP44_02125</name>
    <name evidence="2" type="ORF">DCK97_20665</name>
</gene>
<organism evidence="3 4">
    <name type="scientific">Tistrella mobilis</name>
    <dbReference type="NCBI Taxonomy" id="171437"/>
    <lineage>
        <taxon>Bacteria</taxon>
        <taxon>Pseudomonadati</taxon>
        <taxon>Pseudomonadota</taxon>
        <taxon>Alphaproteobacteria</taxon>
        <taxon>Geminicoccales</taxon>
        <taxon>Geminicoccaceae</taxon>
        <taxon>Tistrella</taxon>
    </lineage>
</organism>
<evidence type="ECO:0000313" key="5">
    <source>
        <dbReference type="Proteomes" id="UP000257706"/>
    </source>
</evidence>
<evidence type="ECO:0000313" key="3">
    <source>
        <dbReference type="EMBL" id="KYO57567.1"/>
    </source>
</evidence>
<dbReference type="EMBL" id="LPZR01000013">
    <property type="protein sequence ID" value="KYO57567.1"/>
    <property type="molecule type" value="Genomic_DNA"/>
</dbReference>
<keyword evidence="1" id="KW-0175">Coiled coil</keyword>
<proteinExistence type="predicted"/>
<dbReference type="GeneID" id="97241633"/>
<dbReference type="RefSeq" id="WP_062761386.1">
    <property type="nucleotide sequence ID" value="NZ_CP121045.1"/>
</dbReference>
<dbReference type="AlphaFoldDB" id="A0A161PZT8"/>
<dbReference type="OrthoDB" id="285836at2"/>
<reference evidence="3 4" key="1">
    <citation type="submission" date="2015-12" db="EMBL/GenBank/DDBJ databases">
        <title>Genome sequence of Tistrella mobilis MCCC 1A02139.</title>
        <authorList>
            <person name="Lu L."/>
            <person name="Lai Q."/>
            <person name="Shao Z."/>
            <person name="Qian P."/>
        </authorList>
    </citation>
    <scope>NUCLEOTIDE SEQUENCE [LARGE SCALE GENOMIC DNA]</scope>
    <source>
        <strain evidence="3 4">MCCC 1A02139</strain>
    </source>
</reference>
<evidence type="ECO:0000313" key="2">
    <source>
        <dbReference type="EMBL" id="HAE49830.1"/>
    </source>
</evidence>
<evidence type="ECO:0000313" key="4">
    <source>
        <dbReference type="Proteomes" id="UP000075787"/>
    </source>
</evidence>
<dbReference type="Proteomes" id="UP000075787">
    <property type="component" value="Unassembled WGS sequence"/>
</dbReference>
<dbReference type="Pfam" id="PF04102">
    <property type="entry name" value="SlyX"/>
    <property type="match status" value="1"/>
</dbReference>
<reference evidence="2 5" key="2">
    <citation type="journal article" date="2018" name="Nat. Biotechnol.">
        <title>A standardized bacterial taxonomy based on genome phylogeny substantially revises the tree of life.</title>
        <authorList>
            <person name="Parks D.H."/>
            <person name="Chuvochina M."/>
            <person name="Waite D.W."/>
            <person name="Rinke C."/>
            <person name="Skarshewski A."/>
            <person name="Chaumeil P.A."/>
            <person name="Hugenholtz P."/>
        </authorList>
    </citation>
    <scope>NUCLEOTIDE SEQUENCE [LARGE SCALE GENOMIC DNA]</scope>
    <source>
        <strain evidence="2">UBA8739</strain>
    </source>
</reference>
<sequence length="66" mass="7499">MDDRLIAIEERMAHLERMLDEASAEILRQDRLIDGLVRRIQRLENRLAELASGIDDGPEPGASFIP</sequence>
<name>A0A161PZT8_9PROT</name>
<dbReference type="EMBL" id="DMAI01000339">
    <property type="protein sequence ID" value="HAE49830.1"/>
    <property type="molecule type" value="Genomic_DNA"/>
</dbReference>